<dbReference type="Proteomes" id="UP001501490">
    <property type="component" value="Unassembled WGS sequence"/>
</dbReference>
<protein>
    <recommendedName>
        <fullName evidence="4">DUF222 domain-containing protein</fullName>
    </recommendedName>
</protein>
<evidence type="ECO:0000313" key="3">
    <source>
        <dbReference type="Proteomes" id="UP001501490"/>
    </source>
</evidence>
<proteinExistence type="predicted"/>
<accession>A0ABP7ALN8</accession>
<feature type="region of interest" description="Disordered" evidence="1">
    <location>
        <begin position="1"/>
        <end position="65"/>
    </location>
</feature>
<feature type="compositionally biased region" description="Polar residues" evidence="1">
    <location>
        <begin position="1"/>
        <end position="10"/>
    </location>
</feature>
<name>A0ABP7ALN8_9ACTN</name>
<comment type="caution">
    <text evidence="2">The sequence shown here is derived from an EMBL/GenBank/DDBJ whole genome shotgun (WGS) entry which is preliminary data.</text>
</comment>
<feature type="compositionally biased region" description="Low complexity" evidence="1">
    <location>
        <begin position="16"/>
        <end position="33"/>
    </location>
</feature>
<sequence>MVWDVTTQTIDPPLVPGTDPAAGAADPGTRTARSVGRRDPAHTLPGPPDPTPRDRPAHRRPAREALDRATVRRVLDRFATFAALPGDDLRLAGQLLGTAADPAAVTEASLAGAGDTARGLRDLQAITGADSDMDALLTAVEIGPERVRAVNALAAAAAGRNPVRLRPSHTKAARQVVLAVRAVDQAVLDRLRALGELIA</sequence>
<dbReference type="EMBL" id="BAABAB010000036">
    <property type="protein sequence ID" value="GAA3635214.1"/>
    <property type="molecule type" value="Genomic_DNA"/>
</dbReference>
<reference evidence="3" key="1">
    <citation type="journal article" date="2019" name="Int. J. Syst. Evol. Microbiol.">
        <title>The Global Catalogue of Microorganisms (GCM) 10K type strain sequencing project: providing services to taxonomists for standard genome sequencing and annotation.</title>
        <authorList>
            <consortium name="The Broad Institute Genomics Platform"/>
            <consortium name="The Broad Institute Genome Sequencing Center for Infectious Disease"/>
            <person name="Wu L."/>
            <person name="Ma J."/>
        </authorList>
    </citation>
    <scope>NUCLEOTIDE SEQUENCE [LARGE SCALE GENOMIC DNA]</scope>
    <source>
        <strain evidence="3">JCM 16929</strain>
    </source>
</reference>
<keyword evidence="3" id="KW-1185">Reference proteome</keyword>
<evidence type="ECO:0008006" key="4">
    <source>
        <dbReference type="Google" id="ProtNLM"/>
    </source>
</evidence>
<organism evidence="2 3">
    <name type="scientific">Microlunatus ginsengisoli</name>
    <dbReference type="NCBI Taxonomy" id="363863"/>
    <lineage>
        <taxon>Bacteria</taxon>
        <taxon>Bacillati</taxon>
        <taxon>Actinomycetota</taxon>
        <taxon>Actinomycetes</taxon>
        <taxon>Propionibacteriales</taxon>
        <taxon>Propionibacteriaceae</taxon>
        <taxon>Microlunatus</taxon>
    </lineage>
</organism>
<evidence type="ECO:0000256" key="1">
    <source>
        <dbReference type="SAM" id="MobiDB-lite"/>
    </source>
</evidence>
<gene>
    <name evidence="2" type="ORF">GCM10022236_42280</name>
</gene>
<evidence type="ECO:0000313" key="2">
    <source>
        <dbReference type="EMBL" id="GAA3635214.1"/>
    </source>
</evidence>